<evidence type="ECO:0000313" key="2">
    <source>
        <dbReference type="Proteomes" id="UP000625527"/>
    </source>
</evidence>
<reference evidence="1 2" key="1">
    <citation type="submission" date="2020-10" db="EMBL/GenBank/DDBJ databases">
        <title>Myceligenerans pegani sp. nov., an endophytic actinomycete isolated from Peganum harmala L. in Xinjiang, China.</title>
        <authorList>
            <person name="Xin L."/>
        </authorList>
    </citation>
    <scope>NUCLEOTIDE SEQUENCE [LARGE SCALE GENOMIC DNA]</scope>
    <source>
        <strain evidence="1 2">TRM65318</strain>
    </source>
</reference>
<dbReference type="EMBL" id="JADAQT010000108">
    <property type="protein sequence ID" value="MBE1878475.1"/>
    <property type="molecule type" value="Genomic_DNA"/>
</dbReference>
<name>A0ABR9N477_9MICO</name>
<protein>
    <submittedName>
        <fullName evidence="1">Uncharacterized protein</fullName>
    </submittedName>
</protein>
<evidence type="ECO:0000313" key="1">
    <source>
        <dbReference type="EMBL" id="MBE1878475.1"/>
    </source>
</evidence>
<comment type="caution">
    <text evidence="1">The sequence shown here is derived from an EMBL/GenBank/DDBJ whole genome shotgun (WGS) entry which is preliminary data.</text>
</comment>
<proteinExistence type="predicted"/>
<dbReference type="Proteomes" id="UP000625527">
    <property type="component" value="Unassembled WGS sequence"/>
</dbReference>
<keyword evidence="2" id="KW-1185">Reference proteome</keyword>
<dbReference type="RefSeq" id="WP_192864996.1">
    <property type="nucleotide sequence ID" value="NZ_JADAQT010000108.1"/>
</dbReference>
<gene>
    <name evidence="1" type="ORF">IHE71_22515</name>
</gene>
<accession>A0ABR9N477</accession>
<sequence>MNTYDVSPTARLTRPGAADQGAQFALLHATLADVLGLAHMPAHLDPRVRQAIDDAAAAGIAGQIAAWIEDALDVGLTRGRQVERNTRTGTNDPR</sequence>
<organism evidence="1 2">
    <name type="scientific">Myceligenerans pegani</name>
    <dbReference type="NCBI Taxonomy" id="2776917"/>
    <lineage>
        <taxon>Bacteria</taxon>
        <taxon>Bacillati</taxon>
        <taxon>Actinomycetota</taxon>
        <taxon>Actinomycetes</taxon>
        <taxon>Micrococcales</taxon>
        <taxon>Promicromonosporaceae</taxon>
        <taxon>Myceligenerans</taxon>
    </lineage>
</organism>